<keyword evidence="3" id="KW-0067">ATP-binding</keyword>
<evidence type="ECO:0000256" key="3">
    <source>
        <dbReference type="ARBA" id="ARBA00022840"/>
    </source>
</evidence>
<feature type="domain" description="AAA+ ATPase" evidence="4">
    <location>
        <begin position="1"/>
        <end position="156"/>
    </location>
</feature>
<sequence length="178" mass="19447">MSNVILITGKPRMGKSTLIKKLVQEIGSDRCGGFYTDEMRNEHNRIGFNCVSVQGDSVGIAHVESTSPIRVGRYGVEAELFERFAGAVLEEAASTQEIILIDEIGFMQMHASTFAPRVQSILTSLATSKLVIGTVPLDSHPDIDPIKQLAGVRIIHLDESNRDAIFGALINEIKLILD</sequence>
<dbReference type="EMBL" id="QTTN01000007">
    <property type="protein sequence ID" value="REE89035.1"/>
    <property type="molecule type" value="Genomic_DNA"/>
</dbReference>
<dbReference type="InterPro" id="IPR003593">
    <property type="entry name" value="AAA+_ATPase"/>
</dbReference>
<dbReference type="SUPFAM" id="SSF52540">
    <property type="entry name" value="P-loop containing nucleoside triphosphate hydrolases"/>
    <property type="match status" value="1"/>
</dbReference>
<dbReference type="InterPro" id="IPR027417">
    <property type="entry name" value="P-loop_NTPase"/>
</dbReference>
<keyword evidence="2" id="KW-0378">Hydrolase</keyword>
<dbReference type="InterPro" id="IPR004948">
    <property type="entry name" value="Nuc-triphosphatase_THEP1"/>
</dbReference>
<dbReference type="GO" id="GO:0005524">
    <property type="term" value="F:ATP binding"/>
    <property type="evidence" value="ECO:0007669"/>
    <property type="project" value="UniProtKB-KW"/>
</dbReference>
<name>A0A3D9S8J4_9BACL</name>
<dbReference type="PANTHER" id="PTHR43146">
    <property type="entry name" value="CANCER-RELATED NUCLEOSIDE-TRIPHOSPHATASE"/>
    <property type="match status" value="1"/>
</dbReference>
<dbReference type="AlphaFoldDB" id="A0A3D9S8J4"/>
<dbReference type="Proteomes" id="UP000256304">
    <property type="component" value="Unassembled WGS sequence"/>
</dbReference>
<keyword evidence="6" id="KW-1185">Reference proteome</keyword>
<dbReference type="SMART" id="SM00382">
    <property type="entry name" value="AAA"/>
    <property type="match status" value="1"/>
</dbReference>
<dbReference type="Pfam" id="PF03266">
    <property type="entry name" value="NTPase_1"/>
    <property type="match status" value="1"/>
</dbReference>
<dbReference type="PANTHER" id="PTHR43146:SF1">
    <property type="entry name" value="CANCER-RELATED NUCLEOSIDE-TRIPHOSPHATASE"/>
    <property type="match status" value="1"/>
</dbReference>
<dbReference type="RefSeq" id="WP_181909463.1">
    <property type="nucleotide sequence ID" value="NZ_QTTN01000007.1"/>
</dbReference>
<evidence type="ECO:0000256" key="2">
    <source>
        <dbReference type="ARBA" id="ARBA00022801"/>
    </source>
</evidence>
<reference evidence="5 6" key="1">
    <citation type="submission" date="2018-08" db="EMBL/GenBank/DDBJ databases">
        <title>Genomic Encyclopedia of Type Strains, Phase III (KMG-III): the genomes of soil and plant-associated and newly described type strains.</title>
        <authorList>
            <person name="Whitman W."/>
        </authorList>
    </citation>
    <scope>NUCLEOTIDE SEQUENCE [LARGE SCALE GENOMIC DNA]</scope>
    <source>
        <strain evidence="5 6">CGMCC 1.10966</strain>
    </source>
</reference>
<accession>A0A3D9S8J4</accession>
<evidence type="ECO:0000313" key="6">
    <source>
        <dbReference type="Proteomes" id="UP000256304"/>
    </source>
</evidence>
<evidence type="ECO:0000313" key="5">
    <source>
        <dbReference type="EMBL" id="REE89035.1"/>
    </source>
</evidence>
<keyword evidence="1" id="KW-0547">Nucleotide-binding</keyword>
<evidence type="ECO:0000259" key="4">
    <source>
        <dbReference type="SMART" id="SM00382"/>
    </source>
</evidence>
<protein>
    <submittedName>
        <fullName evidence="5">Nucleoside-triphosphatase</fullName>
    </submittedName>
</protein>
<organism evidence="5 6">
    <name type="scientific">Paenibacillus taihuensis</name>
    <dbReference type="NCBI Taxonomy" id="1156355"/>
    <lineage>
        <taxon>Bacteria</taxon>
        <taxon>Bacillati</taxon>
        <taxon>Bacillota</taxon>
        <taxon>Bacilli</taxon>
        <taxon>Bacillales</taxon>
        <taxon>Paenibacillaceae</taxon>
        <taxon>Paenibacillus</taxon>
    </lineage>
</organism>
<proteinExistence type="predicted"/>
<dbReference type="Gene3D" id="3.40.50.300">
    <property type="entry name" value="P-loop containing nucleotide triphosphate hydrolases"/>
    <property type="match status" value="1"/>
</dbReference>
<dbReference type="GO" id="GO:0017111">
    <property type="term" value="F:ribonucleoside triphosphate phosphatase activity"/>
    <property type="evidence" value="ECO:0007669"/>
    <property type="project" value="InterPro"/>
</dbReference>
<comment type="caution">
    <text evidence="5">The sequence shown here is derived from an EMBL/GenBank/DDBJ whole genome shotgun (WGS) entry which is preliminary data.</text>
</comment>
<evidence type="ECO:0000256" key="1">
    <source>
        <dbReference type="ARBA" id="ARBA00022741"/>
    </source>
</evidence>
<gene>
    <name evidence="5" type="ORF">A8990_107131</name>
</gene>